<evidence type="ECO:0000256" key="1">
    <source>
        <dbReference type="ARBA" id="ARBA00022801"/>
    </source>
</evidence>
<evidence type="ECO:0000313" key="4">
    <source>
        <dbReference type="EMBL" id="KAG2374629.1"/>
    </source>
</evidence>
<dbReference type="InterPro" id="IPR004843">
    <property type="entry name" value="Calcineurin-like_PHP"/>
</dbReference>
<dbReference type="GO" id="GO:0008081">
    <property type="term" value="F:phosphoric diester hydrolase activity"/>
    <property type="evidence" value="ECO:0007669"/>
    <property type="project" value="TreeGrafter"/>
</dbReference>
<dbReference type="Gene3D" id="3.60.21.10">
    <property type="match status" value="1"/>
</dbReference>
<proteinExistence type="predicted"/>
<keyword evidence="5" id="KW-1185">Reference proteome</keyword>
<dbReference type="GeneID" id="68103102"/>
<protein>
    <recommendedName>
        <fullName evidence="3">Calcineurin-like phosphoesterase domain-containing protein</fullName>
    </recommendedName>
</protein>
<evidence type="ECO:0000256" key="2">
    <source>
        <dbReference type="ARBA" id="ARBA00023180"/>
    </source>
</evidence>
<organism evidence="4 5">
    <name type="scientific">Naegleria lovaniensis</name>
    <name type="common">Amoeba</name>
    <dbReference type="NCBI Taxonomy" id="51637"/>
    <lineage>
        <taxon>Eukaryota</taxon>
        <taxon>Discoba</taxon>
        <taxon>Heterolobosea</taxon>
        <taxon>Tetramitia</taxon>
        <taxon>Eutetramitia</taxon>
        <taxon>Vahlkampfiidae</taxon>
        <taxon>Naegleria</taxon>
    </lineage>
</organism>
<keyword evidence="2" id="KW-0325">Glycoprotein</keyword>
<evidence type="ECO:0000313" key="5">
    <source>
        <dbReference type="Proteomes" id="UP000816034"/>
    </source>
</evidence>
<dbReference type="PANTHER" id="PTHR10340:SF57">
    <property type="entry name" value="METALLOPHOS DOMAIN-CONTAINING PROTEIN"/>
    <property type="match status" value="1"/>
</dbReference>
<accession>A0AA88KFL7</accession>
<feature type="domain" description="Calcineurin-like phosphoesterase" evidence="3">
    <location>
        <begin position="224"/>
        <end position="464"/>
    </location>
</feature>
<dbReference type="GO" id="GO:0005615">
    <property type="term" value="C:extracellular space"/>
    <property type="evidence" value="ECO:0007669"/>
    <property type="project" value="TreeGrafter"/>
</dbReference>
<sequence>MYIKIFSVTAVPTMNDLKLLWTLLCVFSLIYASSSIGSSPTISKYHNNIHNSIPVTNTAERPSEFHNVHPTHSEFHENSLRDYFVWLTDVHYDPLYDDSVPAKNFCRPLIHHNEVATKTSSFSSNPTRISRSSQQWHAQSIHPSKHDLFIIEQIEKEFHEMRRMEEKEQAFRYLEEKRKKLEQLINDGRMRQRLLQSPIMYPQQKTKFGKYGCDAPVSLVQSTFQKIGQVIKEEHAKDPDFIIMTGDYNAHHLKDAQQALLNMRDVTRMMQQEIGRSVQNIKKIPLLPCIGNNDLFPDYYLPFIEDPDNGTLALKWYDQLWNEPVGWSQLFGLNETYQRETFLRGGYYKYELNKFSNGKPSKIIILVLNSMLYSKNRWPEMKNGQMPSDPSGQFKWIQTELLNVKNQNDQGVEISVIIATHIPAAQNSYDDKELWEEEYLEKFKNLIQPFSKYIRTILYGHLHKDEFRLLVSNQQKDVTNTRKNSHNNDPVDIYGMIGLSVSPVFSNNVGFRVLYYDQHATIQDYDQYFMDLYSSNQLNQALWNKEYSFSTAYPKVFENEQCINPKTISTLLKTLKNPMLTPDENNTMMTSLMKYLSYYTGMYIKDRYKFYCEFDHADEASFLQCINNGTDSGSS</sequence>
<keyword evidence="1" id="KW-0378">Hydrolase</keyword>
<dbReference type="SUPFAM" id="SSF56300">
    <property type="entry name" value="Metallo-dependent phosphatases"/>
    <property type="match status" value="1"/>
</dbReference>
<evidence type="ECO:0000259" key="3">
    <source>
        <dbReference type="Pfam" id="PF00149"/>
    </source>
</evidence>
<dbReference type="AlphaFoldDB" id="A0AA88KFL7"/>
<reference evidence="4 5" key="1">
    <citation type="journal article" date="2018" name="BMC Genomics">
        <title>The genome of Naegleria lovaniensis, the basis for a comparative approach to unravel pathogenicity factors of the human pathogenic amoeba N. fowleri.</title>
        <authorList>
            <person name="Liechti N."/>
            <person name="Schurch N."/>
            <person name="Bruggmann R."/>
            <person name="Wittwer M."/>
        </authorList>
    </citation>
    <scope>NUCLEOTIDE SEQUENCE [LARGE SCALE GENOMIC DNA]</scope>
    <source>
        <strain evidence="4 5">ATCC 30569</strain>
    </source>
</reference>
<dbReference type="EMBL" id="PYSW02000044">
    <property type="protein sequence ID" value="KAG2374629.1"/>
    <property type="molecule type" value="Genomic_DNA"/>
</dbReference>
<dbReference type="RefSeq" id="XP_044543803.1">
    <property type="nucleotide sequence ID" value="XM_044686215.1"/>
</dbReference>
<dbReference type="Pfam" id="PF00149">
    <property type="entry name" value="Metallophos"/>
    <property type="match status" value="1"/>
</dbReference>
<gene>
    <name evidence="4" type="ORF">C9374_010648</name>
</gene>
<dbReference type="InterPro" id="IPR029052">
    <property type="entry name" value="Metallo-depent_PP-like"/>
</dbReference>
<dbReference type="PANTHER" id="PTHR10340">
    <property type="entry name" value="SPHINGOMYELIN PHOSPHODIESTERASE"/>
    <property type="match status" value="1"/>
</dbReference>
<comment type="caution">
    <text evidence="4">The sequence shown here is derived from an EMBL/GenBank/DDBJ whole genome shotgun (WGS) entry which is preliminary data.</text>
</comment>
<dbReference type="Proteomes" id="UP000816034">
    <property type="component" value="Unassembled WGS sequence"/>
</dbReference>
<name>A0AA88KFL7_NAELO</name>